<evidence type="ECO:0000256" key="1">
    <source>
        <dbReference type="ARBA" id="ARBA00004651"/>
    </source>
</evidence>
<dbReference type="Pfam" id="PF00924">
    <property type="entry name" value="MS_channel_2nd"/>
    <property type="match status" value="1"/>
</dbReference>
<dbReference type="InterPro" id="IPR049142">
    <property type="entry name" value="MS_channel_1st"/>
</dbReference>
<dbReference type="InterPro" id="IPR045275">
    <property type="entry name" value="MscS_archaea/bacteria_type"/>
</dbReference>
<dbReference type="GO" id="GO:0008381">
    <property type="term" value="F:mechanosensitive monoatomic ion channel activity"/>
    <property type="evidence" value="ECO:0007669"/>
    <property type="project" value="InterPro"/>
</dbReference>
<gene>
    <name evidence="11" type="ORF">SAMN05661096_02150</name>
</gene>
<dbReference type="InterPro" id="IPR049278">
    <property type="entry name" value="MS_channel_C"/>
</dbReference>
<feature type="transmembrane region" description="Helical" evidence="7">
    <location>
        <begin position="84"/>
        <end position="104"/>
    </location>
</feature>
<dbReference type="Gene3D" id="3.30.70.100">
    <property type="match status" value="1"/>
</dbReference>
<proteinExistence type="inferred from homology"/>
<dbReference type="Gene3D" id="1.10.287.1260">
    <property type="match status" value="1"/>
</dbReference>
<reference evidence="12" key="1">
    <citation type="submission" date="2017-04" db="EMBL/GenBank/DDBJ databases">
        <authorList>
            <person name="Varghese N."/>
            <person name="Submissions S."/>
        </authorList>
    </citation>
    <scope>NUCLEOTIDE SEQUENCE [LARGE SCALE GENOMIC DNA]</scope>
    <source>
        <strain evidence="12">DSM 4125</strain>
    </source>
</reference>
<dbReference type="EMBL" id="FXAW01000004">
    <property type="protein sequence ID" value="SMG33712.1"/>
    <property type="molecule type" value="Genomic_DNA"/>
</dbReference>
<dbReference type="RefSeq" id="WP_085517066.1">
    <property type="nucleotide sequence ID" value="NZ_FXAW01000004.1"/>
</dbReference>
<dbReference type="Pfam" id="PF21088">
    <property type="entry name" value="MS_channel_1st"/>
    <property type="match status" value="1"/>
</dbReference>
<dbReference type="GO" id="GO:0005886">
    <property type="term" value="C:plasma membrane"/>
    <property type="evidence" value="ECO:0007669"/>
    <property type="project" value="UniProtKB-SubCell"/>
</dbReference>
<dbReference type="InterPro" id="IPR011066">
    <property type="entry name" value="MscS_channel_C_sf"/>
</dbReference>
<dbReference type="SUPFAM" id="SSF82861">
    <property type="entry name" value="Mechanosensitive channel protein MscS (YggB), transmembrane region"/>
    <property type="match status" value="1"/>
</dbReference>
<evidence type="ECO:0000259" key="8">
    <source>
        <dbReference type="Pfam" id="PF00924"/>
    </source>
</evidence>
<protein>
    <submittedName>
        <fullName evidence="11">Small conductance mechanosensitive channel</fullName>
    </submittedName>
</protein>
<dbReference type="InterPro" id="IPR006685">
    <property type="entry name" value="MscS_channel_2nd"/>
</dbReference>
<evidence type="ECO:0000259" key="10">
    <source>
        <dbReference type="Pfam" id="PF21088"/>
    </source>
</evidence>
<keyword evidence="5 7" id="KW-1133">Transmembrane helix</keyword>
<evidence type="ECO:0000256" key="7">
    <source>
        <dbReference type="SAM" id="Phobius"/>
    </source>
</evidence>
<evidence type="ECO:0000313" key="11">
    <source>
        <dbReference type="EMBL" id="SMG33712.1"/>
    </source>
</evidence>
<dbReference type="InterPro" id="IPR010920">
    <property type="entry name" value="LSM_dom_sf"/>
</dbReference>
<name>A0A1X7JYV1_9BACT</name>
<accession>A0A1X7JYV1</accession>
<organism evidence="11 12">
    <name type="scientific">Marivirga sericea</name>
    <dbReference type="NCBI Taxonomy" id="1028"/>
    <lineage>
        <taxon>Bacteria</taxon>
        <taxon>Pseudomonadati</taxon>
        <taxon>Bacteroidota</taxon>
        <taxon>Cytophagia</taxon>
        <taxon>Cytophagales</taxon>
        <taxon>Marivirgaceae</taxon>
        <taxon>Marivirga</taxon>
    </lineage>
</organism>
<dbReference type="Pfam" id="PF21082">
    <property type="entry name" value="MS_channel_3rd"/>
    <property type="match status" value="1"/>
</dbReference>
<dbReference type="STRING" id="1028.SAMN05661096_02150"/>
<sequence length="273" mass="30241">MFEQLDPELLDKIQSYAFEIGISLIKVILIFIVGRIAISYIMKGLNKAFKKSELDVSLVSFLGSFFRFVLYIALVLVIAQSINIKIAALLGVLGAAGLAIGLALQGSLSNFAGGILILVTKPFRVDDIIEAKGYFGVVEKIDILHTYVRTFDNQVIVMPNGALANADVTNTTLKDTRRAELKVGVAYGSDISKVREIILDVVSRDERIHADPEPAVKFTNFGDSSLDLSVRVWTDTENLWPVYFDNLEELNVAFMKAGIEIPFPQRDVHMKTK</sequence>
<feature type="domain" description="Mechanosensitive ion channel transmembrane helices 2/3" evidence="10">
    <location>
        <begin position="66"/>
        <end position="105"/>
    </location>
</feature>
<dbReference type="OrthoDB" id="9809206at2"/>
<dbReference type="Gene3D" id="2.30.30.60">
    <property type="match status" value="1"/>
</dbReference>
<dbReference type="InterPro" id="IPR011014">
    <property type="entry name" value="MscS_channel_TM-2"/>
</dbReference>
<dbReference type="SUPFAM" id="SSF82689">
    <property type="entry name" value="Mechanosensitive channel protein MscS (YggB), C-terminal domain"/>
    <property type="match status" value="1"/>
</dbReference>
<evidence type="ECO:0000256" key="4">
    <source>
        <dbReference type="ARBA" id="ARBA00022692"/>
    </source>
</evidence>
<feature type="transmembrane region" description="Helical" evidence="7">
    <location>
        <begin position="20"/>
        <end position="42"/>
    </location>
</feature>
<keyword evidence="6 7" id="KW-0472">Membrane</keyword>
<dbReference type="InterPro" id="IPR023408">
    <property type="entry name" value="MscS_beta-dom_sf"/>
</dbReference>
<keyword evidence="4 7" id="KW-0812">Transmembrane</keyword>
<dbReference type="Proteomes" id="UP000193804">
    <property type="component" value="Unassembled WGS sequence"/>
</dbReference>
<feature type="transmembrane region" description="Helical" evidence="7">
    <location>
        <begin position="54"/>
        <end position="78"/>
    </location>
</feature>
<comment type="similarity">
    <text evidence="2">Belongs to the MscS (TC 1.A.23) family.</text>
</comment>
<comment type="subcellular location">
    <subcellularLocation>
        <location evidence="1">Cell membrane</location>
        <topology evidence="1">Multi-pass membrane protein</topology>
    </subcellularLocation>
</comment>
<dbReference type="SUPFAM" id="SSF50182">
    <property type="entry name" value="Sm-like ribonucleoproteins"/>
    <property type="match status" value="1"/>
</dbReference>
<evidence type="ECO:0000256" key="2">
    <source>
        <dbReference type="ARBA" id="ARBA00008017"/>
    </source>
</evidence>
<feature type="domain" description="Mechanosensitive ion channel MscS" evidence="8">
    <location>
        <begin position="107"/>
        <end position="172"/>
    </location>
</feature>
<dbReference type="PANTHER" id="PTHR30221:SF1">
    <property type="entry name" value="SMALL-CONDUCTANCE MECHANOSENSITIVE CHANNEL"/>
    <property type="match status" value="1"/>
</dbReference>
<keyword evidence="3" id="KW-1003">Cell membrane</keyword>
<evidence type="ECO:0000313" key="12">
    <source>
        <dbReference type="Proteomes" id="UP000193804"/>
    </source>
</evidence>
<keyword evidence="12" id="KW-1185">Reference proteome</keyword>
<dbReference type="AlphaFoldDB" id="A0A1X7JYV1"/>
<evidence type="ECO:0000256" key="3">
    <source>
        <dbReference type="ARBA" id="ARBA00022475"/>
    </source>
</evidence>
<dbReference type="PANTHER" id="PTHR30221">
    <property type="entry name" value="SMALL-CONDUCTANCE MECHANOSENSITIVE CHANNEL"/>
    <property type="match status" value="1"/>
</dbReference>
<feature type="domain" description="Mechanosensitive ion channel MscS C-terminal" evidence="9">
    <location>
        <begin position="180"/>
        <end position="261"/>
    </location>
</feature>
<evidence type="ECO:0000259" key="9">
    <source>
        <dbReference type="Pfam" id="PF21082"/>
    </source>
</evidence>
<evidence type="ECO:0000256" key="5">
    <source>
        <dbReference type="ARBA" id="ARBA00022989"/>
    </source>
</evidence>
<evidence type="ECO:0000256" key="6">
    <source>
        <dbReference type="ARBA" id="ARBA00023136"/>
    </source>
</evidence>